<gene>
    <name evidence="1" type="ORF">SRIMR7_24160</name>
</gene>
<dbReference type="RefSeq" id="WP_003979626.1">
    <property type="nucleotide sequence ID" value="NZ_CP094298.1"/>
</dbReference>
<protein>
    <submittedName>
        <fullName evidence="1">Uncharacterized protein</fullName>
    </submittedName>
</protein>
<dbReference type="Proteomes" id="UP000829494">
    <property type="component" value="Chromosome"/>
</dbReference>
<dbReference type="GeneID" id="71455891"/>
<accession>A0ABY3Z4L1</accession>
<evidence type="ECO:0000313" key="2">
    <source>
        <dbReference type="Proteomes" id="UP000829494"/>
    </source>
</evidence>
<name>A0ABY3Z4L1_STRRM</name>
<proteinExistence type="predicted"/>
<evidence type="ECO:0000313" key="1">
    <source>
        <dbReference type="EMBL" id="UNZ05255.1"/>
    </source>
</evidence>
<reference evidence="1 2" key="1">
    <citation type="submission" date="2022-03" db="EMBL/GenBank/DDBJ databases">
        <title>Complete genome of Streptomyces rimosus ssp. rimosus R7 (=ATCC 10970).</title>
        <authorList>
            <person name="Beganovic S."/>
            <person name="Ruckert C."/>
            <person name="Busche T."/>
            <person name="Kalinowski J."/>
            <person name="Wittmann C."/>
        </authorList>
    </citation>
    <scope>NUCLEOTIDE SEQUENCE [LARGE SCALE GENOMIC DNA]</scope>
    <source>
        <strain evidence="1 2">R7</strain>
    </source>
</reference>
<keyword evidence="2" id="KW-1185">Reference proteome</keyword>
<organism evidence="1 2">
    <name type="scientific">Streptomyces rimosus subsp. rimosus</name>
    <dbReference type="NCBI Taxonomy" id="132474"/>
    <lineage>
        <taxon>Bacteria</taxon>
        <taxon>Bacillati</taxon>
        <taxon>Actinomycetota</taxon>
        <taxon>Actinomycetes</taxon>
        <taxon>Kitasatosporales</taxon>
        <taxon>Streptomycetaceae</taxon>
        <taxon>Streptomyces</taxon>
    </lineage>
</organism>
<sequence>MLVEPARSSVPKGPRILHFDNGHGWLKYTFVGRTDDPQIVVEEIFWQ</sequence>
<dbReference type="EMBL" id="CP094298">
    <property type="protein sequence ID" value="UNZ05255.1"/>
    <property type="molecule type" value="Genomic_DNA"/>
</dbReference>